<keyword evidence="3" id="KW-1185">Reference proteome</keyword>
<evidence type="ECO:0000313" key="2">
    <source>
        <dbReference type="EMBL" id="TWJ12489.1"/>
    </source>
</evidence>
<evidence type="ECO:0000256" key="1">
    <source>
        <dbReference type="SAM" id="SignalP"/>
    </source>
</evidence>
<evidence type="ECO:0000313" key="3">
    <source>
        <dbReference type="Proteomes" id="UP000321617"/>
    </source>
</evidence>
<evidence type="ECO:0008006" key="4">
    <source>
        <dbReference type="Google" id="ProtNLM"/>
    </source>
</evidence>
<accession>A0A562V3L0</accession>
<dbReference type="SUPFAM" id="SSF69304">
    <property type="entry name" value="Tricorn protease N-terminal domain"/>
    <property type="match status" value="1"/>
</dbReference>
<feature type="chain" id="PRO_5022224189" description="WD40 repeat protein" evidence="1">
    <location>
        <begin position="29"/>
        <end position="324"/>
    </location>
</feature>
<name>A0A562V3L0_9ACTN</name>
<keyword evidence="1" id="KW-0732">Signal</keyword>
<feature type="signal peptide" evidence="1">
    <location>
        <begin position="1"/>
        <end position="28"/>
    </location>
</feature>
<organism evidence="2 3">
    <name type="scientific">Stackebrandtia albiflava</name>
    <dbReference type="NCBI Taxonomy" id="406432"/>
    <lineage>
        <taxon>Bacteria</taxon>
        <taxon>Bacillati</taxon>
        <taxon>Actinomycetota</taxon>
        <taxon>Actinomycetes</taxon>
        <taxon>Glycomycetales</taxon>
        <taxon>Glycomycetaceae</taxon>
        <taxon>Stackebrandtia</taxon>
    </lineage>
</organism>
<dbReference type="Proteomes" id="UP000321617">
    <property type="component" value="Unassembled WGS sequence"/>
</dbReference>
<proteinExistence type="predicted"/>
<comment type="caution">
    <text evidence="2">The sequence shown here is derived from an EMBL/GenBank/DDBJ whole genome shotgun (WGS) entry which is preliminary data.</text>
</comment>
<dbReference type="AlphaFoldDB" id="A0A562V3L0"/>
<protein>
    <recommendedName>
        <fullName evidence="4">WD40 repeat protein</fullName>
    </recommendedName>
</protein>
<reference evidence="2 3" key="1">
    <citation type="journal article" date="2013" name="Stand. Genomic Sci.">
        <title>Genomic Encyclopedia of Type Strains, Phase I: The one thousand microbial genomes (KMG-I) project.</title>
        <authorList>
            <person name="Kyrpides N.C."/>
            <person name="Woyke T."/>
            <person name="Eisen J.A."/>
            <person name="Garrity G."/>
            <person name="Lilburn T.G."/>
            <person name="Beck B.J."/>
            <person name="Whitman W.B."/>
            <person name="Hugenholtz P."/>
            <person name="Klenk H.P."/>
        </authorList>
    </citation>
    <scope>NUCLEOTIDE SEQUENCE [LARGE SCALE GENOMIC DNA]</scope>
    <source>
        <strain evidence="2 3">DSM 45044</strain>
    </source>
</reference>
<gene>
    <name evidence="2" type="ORF">LX16_3247</name>
</gene>
<dbReference type="EMBL" id="VLLL01000006">
    <property type="protein sequence ID" value="TWJ12489.1"/>
    <property type="molecule type" value="Genomic_DNA"/>
</dbReference>
<sequence>MVEHSTPTRRIGAALAACLAAVSLTACGADPSESVHALSWASEDTYYYLDRPILWEPGYRTIEATPELYLASPDDPRQPVDDTLGIPCGPSSTVQVLSGDTVFVSGWCSYLESDRFITARLDVTTGRAVPVFDWEYRYRVVTTWTGGDGDGWVSYGEEDGCAGVARVEDGRLVPWHWAGDPDMVVAEEPGTGEYGCWYGVRVGDVAASHDGTDVVFLAESGLLHADGAPDSDEWSLYLISGDLATIEWPLGAVSPYDPMWCDDVVFMIVRDDTGESALWRLDPATGAFARFRDDVGSAACSPSGERIAVQPESGSIEILSLTGE</sequence>